<dbReference type="InterPro" id="IPR050468">
    <property type="entry name" value="Cuticle_Struct_Prot"/>
</dbReference>
<evidence type="ECO:0000313" key="4">
    <source>
        <dbReference type="Proteomes" id="UP001153712"/>
    </source>
</evidence>
<feature type="chain" id="PRO_5040260060" evidence="2">
    <location>
        <begin position="18"/>
        <end position="139"/>
    </location>
</feature>
<proteinExistence type="predicted"/>
<reference evidence="3" key="1">
    <citation type="submission" date="2022-01" db="EMBL/GenBank/DDBJ databases">
        <authorList>
            <person name="King R."/>
        </authorList>
    </citation>
    <scope>NUCLEOTIDE SEQUENCE</scope>
</reference>
<dbReference type="AlphaFoldDB" id="A0A9N9TIP4"/>
<feature type="signal peptide" evidence="2">
    <location>
        <begin position="1"/>
        <end position="17"/>
    </location>
</feature>
<dbReference type="GO" id="GO:0008010">
    <property type="term" value="F:structural constituent of chitin-based larval cuticle"/>
    <property type="evidence" value="ECO:0007669"/>
    <property type="project" value="TreeGrafter"/>
</dbReference>
<keyword evidence="2" id="KW-0732">Signal</keyword>
<keyword evidence="4" id="KW-1185">Reference proteome</keyword>
<evidence type="ECO:0000256" key="1">
    <source>
        <dbReference type="PROSITE-ProRule" id="PRU00497"/>
    </source>
</evidence>
<dbReference type="EMBL" id="OU900095">
    <property type="protein sequence ID" value="CAG9858874.1"/>
    <property type="molecule type" value="Genomic_DNA"/>
</dbReference>
<name>A0A9N9TIP4_PHYSR</name>
<gene>
    <name evidence="3" type="ORF">PHYEVI_LOCUS5261</name>
</gene>
<dbReference type="Proteomes" id="UP001153712">
    <property type="component" value="Chromosome 2"/>
</dbReference>
<dbReference type="GO" id="GO:0062129">
    <property type="term" value="C:chitin-based extracellular matrix"/>
    <property type="evidence" value="ECO:0007669"/>
    <property type="project" value="TreeGrafter"/>
</dbReference>
<evidence type="ECO:0000313" key="3">
    <source>
        <dbReference type="EMBL" id="CAG9858874.1"/>
    </source>
</evidence>
<accession>A0A9N9TIP4</accession>
<protein>
    <submittedName>
        <fullName evidence="3">Uncharacterized protein</fullName>
    </submittedName>
</protein>
<keyword evidence="1" id="KW-0193">Cuticle</keyword>
<dbReference type="Pfam" id="PF00379">
    <property type="entry name" value="Chitin_bind_4"/>
    <property type="match status" value="1"/>
</dbReference>
<dbReference type="PANTHER" id="PTHR10380:SF238">
    <property type="entry name" value="CUTICULAR PROTEIN 65EA-RELATED"/>
    <property type="match status" value="1"/>
</dbReference>
<dbReference type="InterPro" id="IPR000618">
    <property type="entry name" value="Insect_cuticle"/>
</dbReference>
<organism evidence="3 4">
    <name type="scientific">Phyllotreta striolata</name>
    <name type="common">Striped flea beetle</name>
    <name type="synonym">Crioceris striolata</name>
    <dbReference type="NCBI Taxonomy" id="444603"/>
    <lineage>
        <taxon>Eukaryota</taxon>
        <taxon>Metazoa</taxon>
        <taxon>Ecdysozoa</taxon>
        <taxon>Arthropoda</taxon>
        <taxon>Hexapoda</taxon>
        <taxon>Insecta</taxon>
        <taxon>Pterygota</taxon>
        <taxon>Neoptera</taxon>
        <taxon>Endopterygota</taxon>
        <taxon>Coleoptera</taxon>
        <taxon>Polyphaga</taxon>
        <taxon>Cucujiformia</taxon>
        <taxon>Chrysomeloidea</taxon>
        <taxon>Chrysomelidae</taxon>
        <taxon>Galerucinae</taxon>
        <taxon>Alticini</taxon>
        <taxon>Phyllotreta</taxon>
    </lineage>
</organism>
<dbReference type="OrthoDB" id="6372059at2759"/>
<dbReference type="PANTHER" id="PTHR10380">
    <property type="entry name" value="CUTICLE PROTEIN"/>
    <property type="match status" value="1"/>
</dbReference>
<dbReference type="PRINTS" id="PR00947">
    <property type="entry name" value="CUTICLE"/>
</dbReference>
<sequence>MNAVIFLVSLVVGVCSAQYRPYYDGANIKILSQTQEGPNTDGSYRWSYLTENGINAEEEGRLKNVGSVNEAMDVRGGFSYVAPDNTPISLTYTADENGFRASGPHLPTPPPIPPAILRALEWIRTHPDPRYQPRPEDRY</sequence>
<dbReference type="PROSITE" id="PS51155">
    <property type="entry name" value="CHIT_BIND_RR_2"/>
    <property type="match status" value="1"/>
</dbReference>
<evidence type="ECO:0000256" key="2">
    <source>
        <dbReference type="SAM" id="SignalP"/>
    </source>
</evidence>